<dbReference type="Proteomes" id="UP000813444">
    <property type="component" value="Unassembled WGS sequence"/>
</dbReference>
<dbReference type="PANTHER" id="PTHR34154">
    <property type="entry name" value="ALKALI-SENSITIVE LINKAGE PROTEIN 1"/>
    <property type="match status" value="1"/>
</dbReference>
<dbReference type="InterPro" id="IPR017853">
    <property type="entry name" value="GH"/>
</dbReference>
<feature type="domain" description="Asl1-like glycosyl hydrolase catalytic" evidence="2">
    <location>
        <begin position="198"/>
        <end position="426"/>
    </location>
</feature>
<keyword evidence="3" id="KW-0378">Hydrolase</keyword>
<dbReference type="EMBL" id="JAGPNK010000005">
    <property type="protein sequence ID" value="KAH7321105.1"/>
    <property type="molecule type" value="Genomic_DNA"/>
</dbReference>
<evidence type="ECO:0000256" key="1">
    <source>
        <dbReference type="SAM" id="MobiDB-lite"/>
    </source>
</evidence>
<dbReference type="Pfam" id="PF11790">
    <property type="entry name" value="Glyco_hydro_cc"/>
    <property type="match status" value="1"/>
</dbReference>
<reference evidence="3" key="1">
    <citation type="journal article" date="2021" name="Nat. Commun.">
        <title>Genetic determinants of endophytism in the Arabidopsis root mycobiome.</title>
        <authorList>
            <person name="Mesny F."/>
            <person name="Miyauchi S."/>
            <person name="Thiergart T."/>
            <person name="Pickel B."/>
            <person name="Atanasova L."/>
            <person name="Karlsson M."/>
            <person name="Huettel B."/>
            <person name="Barry K.W."/>
            <person name="Haridas S."/>
            <person name="Chen C."/>
            <person name="Bauer D."/>
            <person name="Andreopoulos W."/>
            <person name="Pangilinan J."/>
            <person name="LaButti K."/>
            <person name="Riley R."/>
            <person name="Lipzen A."/>
            <person name="Clum A."/>
            <person name="Drula E."/>
            <person name="Henrissat B."/>
            <person name="Kohler A."/>
            <person name="Grigoriev I.V."/>
            <person name="Martin F.M."/>
            <person name="Hacquard S."/>
        </authorList>
    </citation>
    <scope>NUCLEOTIDE SEQUENCE</scope>
    <source>
        <strain evidence="3">MPI-CAGE-CH-0235</strain>
    </source>
</reference>
<dbReference type="Gene3D" id="3.20.20.80">
    <property type="entry name" value="Glycosidases"/>
    <property type="match status" value="1"/>
</dbReference>
<feature type="compositionally biased region" description="Low complexity" evidence="1">
    <location>
        <begin position="119"/>
        <end position="133"/>
    </location>
</feature>
<evidence type="ECO:0000259" key="2">
    <source>
        <dbReference type="Pfam" id="PF11790"/>
    </source>
</evidence>
<evidence type="ECO:0000313" key="4">
    <source>
        <dbReference type="Proteomes" id="UP000813444"/>
    </source>
</evidence>
<dbReference type="GO" id="GO:0071966">
    <property type="term" value="P:fungal-type cell wall polysaccharide metabolic process"/>
    <property type="evidence" value="ECO:0007669"/>
    <property type="project" value="TreeGrafter"/>
</dbReference>
<comment type="caution">
    <text evidence="3">The sequence shown here is derived from an EMBL/GenBank/DDBJ whole genome shotgun (WGS) entry which is preliminary data.</text>
</comment>
<feature type="compositionally biased region" description="Low complexity" evidence="1">
    <location>
        <begin position="169"/>
        <end position="190"/>
    </location>
</feature>
<dbReference type="InterPro" id="IPR024655">
    <property type="entry name" value="Asl1_glyco_hydro_catalytic"/>
</dbReference>
<dbReference type="PANTHER" id="PTHR34154:SF10">
    <property type="entry name" value="ASL1-LIKE GLYCOSYL HYDROLASE CATALYTIC DOMAIN-CONTAINING PROTEIN"/>
    <property type="match status" value="1"/>
</dbReference>
<protein>
    <submittedName>
        <fullName evidence="3">Glycosyl hydrolase catalytic core-domain-containing protein</fullName>
    </submittedName>
</protein>
<keyword evidence="4" id="KW-1185">Reference proteome</keyword>
<dbReference type="InterPro" id="IPR053183">
    <property type="entry name" value="ASL1"/>
</dbReference>
<dbReference type="GO" id="GO:0016787">
    <property type="term" value="F:hydrolase activity"/>
    <property type="evidence" value="ECO:0007669"/>
    <property type="project" value="UniProtKB-KW"/>
</dbReference>
<organism evidence="3 4">
    <name type="scientific">Stachybotrys elegans</name>
    <dbReference type="NCBI Taxonomy" id="80388"/>
    <lineage>
        <taxon>Eukaryota</taxon>
        <taxon>Fungi</taxon>
        <taxon>Dikarya</taxon>
        <taxon>Ascomycota</taxon>
        <taxon>Pezizomycotina</taxon>
        <taxon>Sordariomycetes</taxon>
        <taxon>Hypocreomycetidae</taxon>
        <taxon>Hypocreales</taxon>
        <taxon>Stachybotryaceae</taxon>
        <taxon>Stachybotrys</taxon>
    </lineage>
</organism>
<dbReference type="AlphaFoldDB" id="A0A8K0ST27"/>
<evidence type="ECO:0000313" key="3">
    <source>
        <dbReference type="EMBL" id="KAH7321105.1"/>
    </source>
</evidence>
<accession>A0A8K0ST27</accession>
<gene>
    <name evidence="3" type="ORF">B0I35DRAFT_408101</name>
</gene>
<sequence length="429" mass="45287">MYSKVAAVVAAAALAEQAMAFNSHRHLHNIDKRALEVDWVTVWETVYVTAGQEPTKVADPVVEITSNVPTVISTSVVVVPATTAAPVEVAPAPAAPEPINEATVPHVSIAPSPAPAAPSPAENAPVENAPVENTPVENTPVENTPVENTPVENAPVENAPVENAPVENAPATKPTSSAAPTPTSVPQAPSGGLFNKRGLAYNDPSLAQTFGDACKTCGWTYNWGSSSSGLESSMNYIPMLWGDADMHTSHWFNDADAAIASGSKAVLSFNEPDIGSQANMDPGRAASAHATFVSKYAGQVLVGAPAVSNSGNPGEGLDWLKSFMDICEGQSDCHVDFCPVHWYSEAQYADTLLTHIEKAHEVCGGRPIWLTEFAPLGSNDQINDFMTSMIPKLDAIDYLEAYSYFMVSVGNLMTSTSQLSSFGQLYATV</sequence>
<feature type="region of interest" description="Disordered" evidence="1">
    <location>
        <begin position="109"/>
        <end position="153"/>
    </location>
</feature>
<dbReference type="GO" id="GO:0009277">
    <property type="term" value="C:fungal-type cell wall"/>
    <property type="evidence" value="ECO:0007669"/>
    <property type="project" value="TreeGrafter"/>
</dbReference>
<dbReference type="OrthoDB" id="43654at2759"/>
<name>A0A8K0ST27_9HYPO</name>
<feature type="compositionally biased region" description="Polar residues" evidence="1">
    <location>
        <begin position="135"/>
        <end position="151"/>
    </location>
</feature>
<dbReference type="SUPFAM" id="SSF51445">
    <property type="entry name" value="(Trans)glycosidases"/>
    <property type="match status" value="1"/>
</dbReference>
<feature type="region of interest" description="Disordered" evidence="1">
    <location>
        <begin position="165"/>
        <end position="191"/>
    </location>
</feature>
<proteinExistence type="predicted"/>